<dbReference type="Pfam" id="PF08340">
    <property type="entry name" value="YicC-like_C"/>
    <property type="match status" value="1"/>
</dbReference>
<feature type="domain" description="Endoribonuclease YicC-like C-terminal" evidence="7">
    <location>
        <begin position="173"/>
        <end position="293"/>
    </location>
</feature>
<evidence type="ECO:0000313" key="9">
    <source>
        <dbReference type="Proteomes" id="UP000184389"/>
    </source>
</evidence>
<dbReference type="PANTHER" id="PTHR30636:SF3">
    <property type="entry name" value="UPF0701 PROTEIN YICC"/>
    <property type="match status" value="1"/>
</dbReference>
<proteinExistence type="inferred from homology"/>
<evidence type="ECO:0000256" key="1">
    <source>
        <dbReference type="ARBA" id="ARBA00001968"/>
    </source>
</evidence>
<sequence length="293" mass="34302">MIKSMTGFGRSENTDGVHNFTVEVKTLNHRYNDTIIKMPKHINYVEENVKKIIKGKISRGRVEVYISLEYEDDSNIDVKVNVPLARAYKRALDEMTNELFSDEKVTIEHIIRMPDVIKTKRLEDDENQIWLCLEKALEEALDNTVEMRIREGHELSKDIRERTLKIKKMIESIEKRAPLVVLEYKEKLKERVEELLDNEYKLDESKLANEVAFYADKSNITEEIVRLYSHINQLFECLDSIEPVGRKLDFLIQEMNREVNTIGSKSSDIEIGKTVVEVKSELEKVREQIQNVE</sequence>
<evidence type="ECO:0000256" key="4">
    <source>
        <dbReference type="ARBA" id="ARBA00022801"/>
    </source>
</evidence>
<keyword evidence="4" id="KW-0378">Hydrolase</keyword>
<keyword evidence="3" id="KW-0255">Endonuclease</keyword>
<keyword evidence="9" id="KW-1185">Reference proteome</keyword>
<evidence type="ECO:0000259" key="7">
    <source>
        <dbReference type="Pfam" id="PF08340"/>
    </source>
</evidence>
<dbReference type="OrthoDB" id="9771229at2"/>
<evidence type="ECO:0000256" key="3">
    <source>
        <dbReference type="ARBA" id="ARBA00022759"/>
    </source>
</evidence>
<gene>
    <name evidence="8" type="ORF">SAMN02745180_01861</name>
</gene>
<accession>A0A1M5XW97</accession>
<evidence type="ECO:0000256" key="2">
    <source>
        <dbReference type="ARBA" id="ARBA00022722"/>
    </source>
</evidence>
<organism evidence="8 9">
    <name type="scientific">Sporanaerobacter acetigenes DSM 13106</name>
    <dbReference type="NCBI Taxonomy" id="1123281"/>
    <lineage>
        <taxon>Bacteria</taxon>
        <taxon>Bacillati</taxon>
        <taxon>Bacillota</taxon>
        <taxon>Tissierellia</taxon>
        <taxon>Tissierellales</taxon>
        <taxon>Sporanaerobacteraceae</taxon>
        <taxon>Sporanaerobacter</taxon>
    </lineage>
</organism>
<dbReference type="STRING" id="1123281.SAMN02745180_01861"/>
<evidence type="ECO:0000256" key="5">
    <source>
        <dbReference type="ARBA" id="ARBA00035648"/>
    </source>
</evidence>
<dbReference type="InterPro" id="IPR005229">
    <property type="entry name" value="YicC/YloC-like"/>
</dbReference>
<comment type="cofactor">
    <cofactor evidence="1">
        <name>a divalent metal cation</name>
        <dbReference type="ChEBI" id="CHEBI:60240"/>
    </cofactor>
</comment>
<comment type="similarity">
    <text evidence="5">Belongs to the YicC/YloC family.</text>
</comment>
<dbReference type="InterPro" id="IPR013551">
    <property type="entry name" value="YicC-like_C"/>
</dbReference>
<dbReference type="AlphaFoldDB" id="A0A1M5XW97"/>
<dbReference type="NCBIfam" id="TIGR00255">
    <property type="entry name" value="YicC/YloC family endoribonuclease"/>
    <property type="match status" value="1"/>
</dbReference>
<dbReference type="GO" id="GO:0004521">
    <property type="term" value="F:RNA endonuclease activity"/>
    <property type="evidence" value="ECO:0007669"/>
    <property type="project" value="InterPro"/>
</dbReference>
<dbReference type="EMBL" id="FQXR01000008">
    <property type="protein sequence ID" value="SHI04070.1"/>
    <property type="molecule type" value="Genomic_DNA"/>
</dbReference>
<dbReference type="Proteomes" id="UP000184389">
    <property type="component" value="Unassembled WGS sequence"/>
</dbReference>
<dbReference type="RefSeq" id="WP_072744521.1">
    <property type="nucleotide sequence ID" value="NZ_FQXR01000008.1"/>
</dbReference>
<name>A0A1M5XW97_9FIRM</name>
<dbReference type="Pfam" id="PF03755">
    <property type="entry name" value="YicC-like_N"/>
    <property type="match status" value="1"/>
</dbReference>
<evidence type="ECO:0000259" key="6">
    <source>
        <dbReference type="Pfam" id="PF03755"/>
    </source>
</evidence>
<dbReference type="GO" id="GO:0016787">
    <property type="term" value="F:hydrolase activity"/>
    <property type="evidence" value="ECO:0007669"/>
    <property type="project" value="UniProtKB-KW"/>
</dbReference>
<keyword evidence="2" id="KW-0540">Nuclease</keyword>
<protein>
    <submittedName>
        <fullName evidence="8">TIGR00255 family protein</fullName>
    </submittedName>
</protein>
<dbReference type="InterPro" id="IPR013527">
    <property type="entry name" value="YicC-like_N"/>
</dbReference>
<reference evidence="8 9" key="1">
    <citation type="submission" date="2016-11" db="EMBL/GenBank/DDBJ databases">
        <authorList>
            <person name="Jaros S."/>
            <person name="Januszkiewicz K."/>
            <person name="Wedrychowicz H."/>
        </authorList>
    </citation>
    <scope>NUCLEOTIDE SEQUENCE [LARGE SCALE GENOMIC DNA]</scope>
    <source>
        <strain evidence="8 9">DSM 13106</strain>
    </source>
</reference>
<feature type="domain" description="Endoribonuclease YicC-like N-terminal" evidence="6">
    <location>
        <begin position="2"/>
        <end position="156"/>
    </location>
</feature>
<evidence type="ECO:0000313" key="8">
    <source>
        <dbReference type="EMBL" id="SHI04070.1"/>
    </source>
</evidence>
<dbReference type="PANTHER" id="PTHR30636">
    <property type="entry name" value="UPF0701 PROTEIN YICC"/>
    <property type="match status" value="1"/>
</dbReference>